<dbReference type="Pfam" id="PF18962">
    <property type="entry name" value="Por_Secre_tail"/>
    <property type="match status" value="1"/>
</dbReference>
<evidence type="ECO:0000256" key="1">
    <source>
        <dbReference type="SAM" id="SignalP"/>
    </source>
</evidence>
<dbReference type="Gene3D" id="3.40.390.10">
    <property type="entry name" value="Collagenase (Catalytic Domain)"/>
    <property type="match status" value="1"/>
</dbReference>
<dbReference type="RefSeq" id="WP_163941055.1">
    <property type="nucleotide sequence ID" value="NZ_JAAFZH010000001.1"/>
</dbReference>
<dbReference type="GO" id="GO:0008237">
    <property type="term" value="F:metallopeptidase activity"/>
    <property type="evidence" value="ECO:0007669"/>
    <property type="project" value="InterPro"/>
</dbReference>
<evidence type="ECO:0000259" key="2">
    <source>
        <dbReference type="Pfam" id="PF18962"/>
    </source>
</evidence>
<name>A0A6L9L8K0_9BACT</name>
<evidence type="ECO:0000313" key="4">
    <source>
        <dbReference type="Proteomes" id="UP000474175"/>
    </source>
</evidence>
<organism evidence="3 4">
    <name type="scientific">Spirosoma terrae</name>
    <dbReference type="NCBI Taxonomy" id="1968276"/>
    <lineage>
        <taxon>Bacteria</taxon>
        <taxon>Pseudomonadati</taxon>
        <taxon>Bacteroidota</taxon>
        <taxon>Cytophagia</taxon>
        <taxon>Cytophagales</taxon>
        <taxon>Cytophagaceae</taxon>
        <taxon>Spirosoma</taxon>
    </lineage>
</organism>
<dbReference type="Proteomes" id="UP000474175">
    <property type="component" value="Unassembled WGS sequence"/>
</dbReference>
<feature type="chain" id="PRO_5026792784" evidence="1">
    <location>
        <begin position="25"/>
        <end position="879"/>
    </location>
</feature>
<evidence type="ECO:0000313" key="3">
    <source>
        <dbReference type="EMBL" id="NDU93299.1"/>
    </source>
</evidence>
<reference evidence="3 4" key="1">
    <citation type="submission" date="2020-02" db="EMBL/GenBank/DDBJ databases">
        <title>Draft genome sequence of two Spirosoma agri KCTC 52727 and Spirosoma terrae KCTC 52035.</title>
        <authorList>
            <person name="Rojas J."/>
            <person name="Ambika Manirajan B."/>
            <person name="Suarez C."/>
            <person name="Ratering S."/>
            <person name="Schnell S."/>
        </authorList>
    </citation>
    <scope>NUCLEOTIDE SEQUENCE [LARGE SCALE GENOMIC DNA]</scope>
    <source>
        <strain evidence="3 4">KCTC 52035</strain>
    </source>
</reference>
<dbReference type="InterPro" id="IPR026444">
    <property type="entry name" value="Secre_tail"/>
</dbReference>
<dbReference type="SUPFAM" id="SSF55486">
    <property type="entry name" value="Metalloproteases ('zincins'), catalytic domain"/>
    <property type="match status" value="1"/>
</dbReference>
<keyword evidence="4" id="KW-1185">Reference proteome</keyword>
<sequence length="879" mass="95809">MHIWQVSARGFVAGLVLISTAVTAQKTPSSAYEQFVRKVRADLPVPKTICYSNDRNAFTNIAPPQAFLQARRNPNLRTAATATFTVTYTNFTPEAQAAFQYAVDIWANLISSPVPINILASWTTQDRGVLGSAGPAEIRFGSDGAQKGHGIYPIALAEKIARRELNVPGQPDIRADFNRNNNWYYGLDGKTPAGQYDLVSVVLHEIAHGLGFIGYFNTSGTVGQYAAGLPSVYDHFVENGQNQNLVSSTSLFADGSSELYQQLTRNNLFLNGPILQQKTAQKIKLYAPATFDRGSSVYHVDEGTYPPGNPNSLMSPQFGSAEAIHSPGPLVMNFFADMEWKTTSVLYDALASSEETKDVVFNARVISDTTLVPGSVKLLYRKTAPTATDNRFTEIPLPLVARSTTAYSYTMAAATAQGDLWYYIQAQDASGRTFTNPGKSMAGAQLLHRVQFGPDRTPPTIVFSPDNSFIFAVTDSIPVYARISDDRSIAGVRSNIDTAYVDYQINGVAQPGLPLRLTRRGPDGATYDSLYHNRIVFPANVLKAGDKISYRIVARDSSNAKNQAVSPATGFYDLTVVAPKAPIERYTNTFADATSANDFVGYRFSIGTPTGFSSPAIQSEHPYQNGNNFKYESNAQYVLLSPITIKANPDSAKIRFDEVVLVEPGDVQSKYGDNNFFDYVVVEGSKDNGRTWQPFADGYDSNSYPDWLVAYNTNLVAGTAAGEKNSTTVGLPNLAKRRELSLVSNGNFKPDDNVLVRFRLFSDQLAHGWGWSIDNLQIQVPPPPPVLGNEPIAAGTLSVYPNPATSGLVRVEADLVKSVAEAELAISGPTGQRLRYVTLKVGGRKVNEQLDLSQLPTGLYFLQLKAGETTLTQKIVIAR</sequence>
<gene>
    <name evidence="3" type="ORF">GK108_00285</name>
</gene>
<dbReference type="AlphaFoldDB" id="A0A6L9L8K0"/>
<dbReference type="InterPro" id="IPR024079">
    <property type="entry name" value="MetalloPept_cat_dom_sf"/>
</dbReference>
<dbReference type="NCBIfam" id="TIGR04183">
    <property type="entry name" value="Por_Secre_tail"/>
    <property type="match status" value="1"/>
</dbReference>
<accession>A0A6L9L8K0</accession>
<proteinExistence type="predicted"/>
<feature type="domain" description="Secretion system C-terminal sorting" evidence="2">
    <location>
        <begin position="799"/>
        <end position="877"/>
    </location>
</feature>
<dbReference type="EMBL" id="JAAFZH010000001">
    <property type="protein sequence ID" value="NDU93299.1"/>
    <property type="molecule type" value="Genomic_DNA"/>
</dbReference>
<protein>
    <submittedName>
        <fullName evidence="3">T9SS type A sorting domain-containing protein</fullName>
    </submittedName>
</protein>
<comment type="caution">
    <text evidence="3">The sequence shown here is derived from an EMBL/GenBank/DDBJ whole genome shotgun (WGS) entry which is preliminary data.</text>
</comment>
<keyword evidence="1" id="KW-0732">Signal</keyword>
<feature type="signal peptide" evidence="1">
    <location>
        <begin position="1"/>
        <end position="24"/>
    </location>
</feature>